<reference evidence="3" key="1">
    <citation type="journal article" date="2019" name="Int. J. Syst. Evol. Microbiol.">
        <title>The Global Catalogue of Microorganisms (GCM) 10K type strain sequencing project: providing services to taxonomists for standard genome sequencing and annotation.</title>
        <authorList>
            <consortium name="The Broad Institute Genomics Platform"/>
            <consortium name="The Broad Institute Genome Sequencing Center for Infectious Disease"/>
            <person name="Wu L."/>
            <person name="Ma J."/>
        </authorList>
    </citation>
    <scope>NUCLEOTIDE SEQUENCE [LARGE SCALE GENOMIC DNA]</scope>
    <source>
        <strain evidence="3">JCM 4586</strain>
    </source>
</reference>
<name>A0ABQ2Z3J5_9ACTN</name>
<dbReference type="Pfam" id="PF01063">
    <property type="entry name" value="Aminotran_4"/>
    <property type="match status" value="1"/>
</dbReference>
<dbReference type="EMBL" id="BMUT01000014">
    <property type="protein sequence ID" value="GGY02326.1"/>
    <property type="molecule type" value="Genomic_DNA"/>
</dbReference>
<evidence type="ECO:0000313" key="3">
    <source>
        <dbReference type="Proteomes" id="UP000659223"/>
    </source>
</evidence>
<proteinExistence type="inferred from homology"/>
<dbReference type="InterPro" id="IPR001544">
    <property type="entry name" value="Aminotrans_IV"/>
</dbReference>
<dbReference type="Proteomes" id="UP000659223">
    <property type="component" value="Unassembled WGS sequence"/>
</dbReference>
<evidence type="ECO:0000313" key="2">
    <source>
        <dbReference type="EMBL" id="GGY02326.1"/>
    </source>
</evidence>
<dbReference type="InterPro" id="IPR036038">
    <property type="entry name" value="Aminotransferase-like"/>
</dbReference>
<organism evidence="2 3">
    <name type="scientific">Streptomyces hiroshimensis</name>
    <dbReference type="NCBI Taxonomy" id="66424"/>
    <lineage>
        <taxon>Bacteria</taxon>
        <taxon>Bacillati</taxon>
        <taxon>Actinomycetota</taxon>
        <taxon>Actinomycetes</taxon>
        <taxon>Kitasatosporales</taxon>
        <taxon>Streptomycetaceae</taxon>
        <taxon>Streptomyces</taxon>
    </lineage>
</organism>
<evidence type="ECO:0000256" key="1">
    <source>
        <dbReference type="ARBA" id="ARBA00009320"/>
    </source>
</evidence>
<accession>A0ABQ2Z3J5</accession>
<sequence length="265" mass="28930">MVAMNDLSTPYVEVDGRAVDADPLFLALMGGYGHMTAMQIRDGRVRGLDFHLTRLDAATKELFGEGLDGGLVRDRIRRALGETGVRDASARVYVYAPEPGDRTVTAVILRPAVPEPGPQRLRSVPYARPTAHLKHVGVFGQAYHLRRVKAEGFDEALLVEPDGSVAEGAITNVGFLEGDTVIWPSAPALDGITMLVLQRELDRAGVPWRRQPVRLDEVARFGAAFACNSVGVSAVPLIDDVRFPPDPEPVRMLKQLYEAAPWDVI</sequence>
<dbReference type="NCBIfam" id="NF006734">
    <property type="entry name" value="PRK09266.1"/>
    <property type="match status" value="1"/>
</dbReference>
<protein>
    <recommendedName>
        <fullName evidence="4">Class IV aminotransferase</fullName>
    </recommendedName>
</protein>
<dbReference type="PANTHER" id="PTHR42743">
    <property type="entry name" value="AMINO-ACID AMINOTRANSFERASE"/>
    <property type="match status" value="1"/>
</dbReference>
<dbReference type="Gene3D" id="3.20.10.10">
    <property type="entry name" value="D-amino Acid Aminotransferase, subunit A, domain 2"/>
    <property type="match status" value="1"/>
</dbReference>
<comment type="caution">
    <text evidence="2">The sequence shown here is derived from an EMBL/GenBank/DDBJ whole genome shotgun (WGS) entry which is preliminary data.</text>
</comment>
<dbReference type="InterPro" id="IPR043132">
    <property type="entry name" value="BCAT-like_C"/>
</dbReference>
<dbReference type="SUPFAM" id="SSF56752">
    <property type="entry name" value="D-aminoacid aminotransferase-like PLP-dependent enzymes"/>
    <property type="match status" value="1"/>
</dbReference>
<evidence type="ECO:0008006" key="4">
    <source>
        <dbReference type="Google" id="ProtNLM"/>
    </source>
</evidence>
<comment type="similarity">
    <text evidence="1">Belongs to the class-IV pyridoxal-phosphate-dependent aminotransferase family.</text>
</comment>
<keyword evidence="3" id="KW-1185">Reference proteome</keyword>
<dbReference type="InterPro" id="IPR050571">
    <property type="entry name" value="Class-IV_PLP-Dep_Aminotrnsfr"/>
</dbReference>
<gene>
    <name evidence="2" type="ORF">GCM10010324_56540</name>
</gene>
<dbReference type="PANTHER" id="PTHR42743:SF2">
    <property type="entry name" value="AMINODEOXYCHORISMATE LYASE"/>
    <property type="match status" value="1"/>
</dbReference>